<dbReference type="Gene3D" id="3.20.20.70">
    <property type="entry name" value="Aldolase class I"/>
    <property type="match status" value="1"/>
</dbReference>
<accession>A0A518D4K5</accession>
<proteinExistence type="inferred from homology"/>
<keyword evidence="8 13" id="KW-0479">Metal-binding</keyword>
<dbReference type="SFLD" id="SFLDS00029">
    <property type="entry name" value="Radical_SAM"/>
    <property type="match status" value="1"/>
</dbReference>
<feature type="binding site" evidence="13 14">
    <location>
        <position position="76"/>
    </location>
    <ligand>
        <name>[4Fe-4S] cluster</name>
        <dbReference type="ChEBI" id="CHEBI:49883"/>
        <note>4Fe-4S-S-AdoMet</note>
    </ligand>
</feature>
<evidence type="ECO:0000256" key="8">
    <source>
        <dbReference type="ARBA" id="ARBA00022723"/>
    </source>
</evidence>
<dbReference type="GO" id="GO:0051539">
    <property type="term" value="F:4 iron, 4 sulfur cluster binding"/>
    <property type="evidence" value="ECO:0007669"/>
    <property type="project" value="UniProtKB-KW"/>
</dbReference>
<dbReference type="InterPro" id="IPR024177">
    <property type="entry name" value="Biotin_synthase"/>
</dbReference>
<keyword evidence="9 13" id="KW-0093">Biotin biosynthesis</keyword>
<comment type="catalytic activity">
    <reaction evidence="12 13">
        <text>(4R,5S)-dethiobiotin + (sulfur carrier)-SH + 2 reduced [2Fe-2S]-[ferredoxin] + 2 S-adenosyl-L-methionine = (sulfur carrier)-H + biotin + 2 5'-deoxyadenosine + 2 L-methionine + 2 oxidized [2Fe-2S]-[ferredoxin]</text>
        <dbReference type="Rhea" id="RHEA:22060"/>
        <dbReference type="Rhea" id="RHEA-COMP:10000"/>
        <dbReference type="Rhea" id="RHEA-COMP:10001"/>
        <dbReference type="Rhea" id="RHEA-COMP:14737"/>
        <dbReference type="Rhea" id="RHEA-COMP:14739"/>
        <dbReference type="ChEBI" id="CHEBI:17319"/>
        <dbReference type="ChEBI" id="CHEBI:29917"/>
        <dbReference type="ChEBI" id="CHEBI:33737"/>
        <dbReference type="ChEBI" id="CHEBI:33738"/>
        <dbReference type="ChEBI" id="CHEBI:57586"/>
        <dbReference type="ChEBI" id="CHEBI:57844"/>
        <dbReference type="ChEBI" id="CHEBI:59789"/>
        <dbReference type="ChEBI" id="CHEBI:64428"/>
        <dbReference type="ChEBI" id="CHEBI:149473"/>
        <dbReference type="EC" id="2.8.1.6"/>
    </reaction>
</comment>
<feature type="region of interest" description="Disordered" evidence="15">
    <location>
        <begin position="1"/>
        <end position="22"/>
    </location>
</feature>
<feature type="binding site" evidence="13 14">
    <location>
        <position position="72"/>
    </location>
    <ligand>
        <name>[4Fe-4S] cluster</name>
        <dbReference type="ChEBI" id="CHEBI:49883"/>
        <note>4Fe-4S-S-AdoMet</note>
    </ligand>
</feature>
<evidence type="ECO:0000256" key="5">
    <source>
        <dbReference type="ARBA" id="ARBA00022679"/>
    </source>
</evidence>
<dbReference type="SMART" id="SM00729">
    <property type="entry name" value="Elp3"/>
    <property type="match status" value="1"/>
</dbReference>
<dbReference type="NCBIfam" id="TIGR00433">
    <property type="entry name" value="bioB"/>
    <property type="match status" value="1"/>
</dbReference>
<organism evidence="17 18">
    <name type="scientific">Rohdeia mirabilis</name>
    <dbReference type="NCBI Taxonomy" id="2528008"/>
    <lineage>
        <taxon>Bacteria</taxon>
        <taxon>Pseudomonadati</taxon>
        <taxon>Planctomycetota</taxon>
        <taxon>Planctomycetia</taxon>
        <taxon>Planctomycetia incertae sedis</taxon>
        <taxon>Rohdeia</taxon>
    </lineage>
</organism>
<dbReference type="InterPro" id="IPR058240">
    <property type="entry name" value="rSAM_sf"/>
</dbReference>
<dbReference type="UniPathway" id="UPA00078">
    <property type="reaction ID" value="UER00162"/>
</dbReference>
<dbReference type="Pfam" id="PF06968">
    <property type="entry name" value="BATS"/>
    <property type="match status" value="1"/>
</dbReference>
<sequence>MPEPTTSAPASTDATDATAVPRPSAAAVKRAAQLLARPLLDLVFEAAQVHRAHHDPARIQCAQLLSIKTGGCPEDCKYCSQSAHYDTPVERTPFAEVDAVLEEARRAKANGADRFCMGAAWRGVRDGEQFDAVCQMVSGVKQLGLETCVTLGMLEEHQAARLADAGLDYYNHNLDTGASHYDKVISTRSIADRLRTLDNVRAAGVKVCSGGIVGLGEGDEARAELLAQLAELDPQPESVPVNSLVRIGGTPLADENPVDWTDVVRVVAAARILMPTSYVRLSAGRKELGEAGQALCFMAGANSIFVGDELLTTSNPDPASDAALLSKLGLASLAPAPCDGRASRQA</sequence>
<keyword evidence="7 13" id="KW-0001">2Fe-2S</keyword>
<evidence type="ECO:0000256" key="12">
    <source>
        <dbReference type="ARBA" id="ARBA00051157"/>
    </source>
</evidence>
<evidence type="ECO:0000256" key="14">
    <source>
        <dbReference type="PIRSR" id="PIRSR001619-1"/>
    </source>
</evidence>
<dbReference type="InterPro" id="IPR006638">
    <property type="entry name" value="Elp3/MiaA/NifB-like_rSAM"/>
</dbReference>
<dbReference type="RefSeq" id="WP_145191563.1">
    <property type="nucleotide sequence ID" value="NZ_CP036290.1"/>
</dbReference>
<evidence type="ECO:0000313" key="18">
    <source>
        <dbReference type="Proteomes" id="UP000319342"/>
    </source>
</evidence>
<dbReference type="InterPro" id="IPR010722">
    <property type="entry name" value="BATS_dom"/>
</dbReference>
<dbReference type="OrthoDB" id="9786826at2"/>
<feature type="binding site" evidence="13 14">
    <location>
        <position position="116"/>
    </location>
    <ligand>
        <name>[2Fe-2S] cluster</name>
        <dbReference type="ChEBI" id="CHEBI:190135"/>
    </ligand>
</feature>
<reference evidence="17 18" key="1">
    <citation type="submission" date="2019-02" db="EMBL/GenBank/DDBJ databases">
        <title>Deep-cultivation of Planctomycetes and their phenomic and genomic characterization uncovers novel biology.</title>
        <authorList>
            <person name="Wiegand S."/>
            <person name="Jogler M."/>
            <person name="Boedeker C."/>
            <person name="Pinto D."/>
            <person name="Vollmers J."/>
            <person name="Rivas-Marin E."/>
            <person name="Kohn T."/>
            <person name="Peeters S.H."/>
            <person name="Heuer A."/>
            <person name="Rast P."/>
            <person name="Oberbeckmann S."/>
            <person name="Bunk B."/>
            <person name="Jeske O."/>
            <person name="Meyerdierks A."/>
            <person name="Storesund J.E."/>
            <person name="Kallscheuer N."/>
            <person name="Luecker S."/>
            <person name="Lage O.M."/>
            <person name="Pohl T."/>
            <person name="Merkel B.J."/>
            <person name="Hornburger P."/>
            <person name="Mueller R.-W."/>
            <person name="Bruemmer F."/>
            <person name="Labrenz M."/>
            <person name="Spormann A.M."/>
            <person name="Op den Camp H."/>
            <person name="Overmann J."/>
            <person name="Amann R."/>
            <person name="Jetten M.S.M."/>
            <person name="Mascher T."/>
            <person name="Medema M.H."/>
            <person name="Devos D.P."/>
            <person name="Kaster A.-K."/>
            <person name="Ovreas L."/>
            <person name="Rohde M."/>
            <person name="Galperin M.Y."/>
            <person name="Jogler C."/>
        </authorList>
    </citation>
    <scope>NUCLEOTIDE SEQUENCE [LARGE SCALE GENOMIC DNA]</scope>
    <source>
        <strain evidence="17 18">Pla163</strain>
    </source>
</reference>
<name>A0A518D4K5_9BACT</name>
<dbReference type="PIRSF" id="PIRSF001619">
    <property type="entry name" value="Biotin_synth"/>
    <property type="match status" value="1"/>
</dbReference>
<evidence type="ECO:0000256" key="7">
    <source>
        <dbReference type="ARBA" id="ARBA00022714"/>
    </source>
</evidence>
<dbReference type="PROSITE" id="PS51918">
    <property type="entry name" value="RADICAL_SAM"/>
    <property type="match status" value="1"/>
</dbReference>
<evidence type="ECO:0000256" key="2">
    <source>
        <dbReference type="ARBA" id="ARBA00010765"/>
    </source>
</evidence>
<keyword evidence="6 13" id="KW-0949">S-adenosyl-L-methionine</keyword>
<feature type="domain" description="Radical SAM core" evidence="16">
    <location>
        <begin position="57"/>
        <end position="285"/>
    </location>
</feature>
<evidence type="ECO:0000256" key="10">
    <source>
        <dbReference type="ARBA" id="ARBA00023004"/>
    </source>
</evidence>
<feature type="binding site" evidence="13 14">
    <location>
        <position position="280"/>
    </location>
    <ligand>
        <name>[2Fe-2S] cluster</name>
        <dbReference type="ChEBI" id="CHEBI:190135"/>
    </ligand>
</feature>
<dbReference type="EMBL" id="CP036290">
    <property type="protein sequence ID" value="QDU86407.1"/>
    <property type="molecule type" value="Genomic_DNA"/>
</dbReference>
<dbReference type="GO" id="GO:0009102">
    <property type="term" value="P:biotin biosynthetic process"/>
    <property type="evidence" value="ECO:0007669"/>
    <property type="project" value="UniProtKB-UniRule"/>
</dbReference>
<evidence type="ECO:0000256" key="13">
    <source>
        <dbReference type="HAMAP-Rule" id="MF_01694"/>
    </source>
</evidence>
<comment type="similarity">
    <text evidence="2 13">Belongs to the radical SAM superfamily. Biotin synthase family.</text>
</comment>
<evidence type="ECO:0000256" key="4">
    <source>
        <dbReference type="ARBA" id="ARBA00022485"/>
    </source>
</evidence>
<comment type="subunit">
    <text evidence="13">Homodimer.</text>
</comment>
<feature type="binding site" evidence="13 14">
    <location>
        <position position="208"/>
    </location>
    <ligand>
        <name>[2Fe-2S] cluster</name>
        <dbReference type="ChEBI" id="CHEBI:190135"/>
    </ligand>
</feature>
<dbReference type="SMART" id="SM00876">
    <property type="entry name" value="BATS"/>
    <property type="match status" value="1"/>
</dbReference>
<comment type="pathway">
    <text evidence="1 13">Cofactor biosynthesis; biotin biosynthesis; biotin from 7,8-diaminononanoate: step 2/2.</text>
</comment>
<evidence type="ECO:0000256" key="11">
    <source>
        <dbReference type="ARBA" id="ARBA00023014"/>
    </source>
</evidence>
<dbReference type="GO" id="GO:0051537">
    <property type="term" value="F:2 iron, 2 sulfur cluster binding"/>
    <property type="evidence" value="ECO:0007669"/>
    <property type="project" value="UniProtKB-KW"/>
</dbReference>
<comment type="function">
    <text evidence="13">Catalyzes the conversion of dethiobiotin (DTB) to biotin by the insertion of a sulfur atom into dethiobiotin via a radical-based mechanism.</text>
</comment>
<evidence type="ECO:0000259" key="16">
    <source>
        <dbReference type="PROSITE" id="PS51918"/>
    </source>
</evidence>
<evidence type="ECO:0000313" key="17">
    <source>
        <dbReference type="EMBL" id="QDU86407.1"/>
    </source>
</evidence>
<protein>
    <recommendedName>
        <fullName evidence="3 13">Biotin synthase</fullName>
        <ecNumber evidence="3 13">2.8.1.6</ecNumber>
    </recommendedName>
</protein>
<dbReference type="PANTHER" id="PTHR22976:SF2">
    <property type="entry name" value="BIOTIN SYNTHASE, MITOCHONDRIAL"/>
    <property type="match status" value="1"/>
</dbReference>
<evidence type="ECO:0000256" key="6">
    <source>
        <dbReference type="ARBA" id="ARBA00022691"/>
    </source>
</evidence>
<keyword evidence="5 13" id="KW-0808">Transferase</keyword>
<dbReference type="SFLD" id="SFLDF00272">
    <property type="entry name" value="biotin_synthase"/>
    <property type="match status" value="1"/>
</dbReference>
<dbReference type="GO" id="GO:0005506">
    <property type="term" value="F:iron ion binding"/>
    <property type="evidence" value="ECO:0007669"/>
    <property type="project" value="UniProtKB-UniRule"/>
</dbReference>
<evidence type="ECO:0000256" key="3">
    <source>
        <dbReference type="ARBA" id="ARBA00012236"/>
    </source>
</evidence>
<dbReference type="SUPFAM" id="SSF102114">
    <property type="entry name" value="Radical SAM enzymes"/>
    <property type="match status" value="1"/>
</dbReference>
<keyword evidence="11 13" id="KW-0411">Iron-sulfur</keyword>
<dbReference type="InterPro" id="IPR013785">
    <property type="entry name" value="Aldolase_TIM"/>
</dbReference>
<evidence type="ECO:0000256" key="9">
    <source>
        <dbReference type="ARBA" id="ARBA00022756"/>
    </source>
</evidence>
<dbReference type="HAMAP" id="MF_01694">
    <property type="entry name" value="BioB"/>
    <property type="match status" value="1"/>
</dbReference>
<dbReference type="InterPro" id="IPR007197">
    <property type="entry name" value="rSAM"/>
</dbReference>
<evidence type="ECO:0000256" key="1">
    <source>
        <dbReference type="ARBA" id="ARBA00004942"/>
    </source>
</evidence>
<dbReference type="SFLD" id="SFLDG01278">
    <property type="entry name" value="biotin_synthase_like"/>
    <property type="match status" value="1"/>
</dbReference>
<keyword evidence="4 13" id="KW-0004">4Fe-4S</keyword>
<dbReference type="Pfam" id="PF04055">
    <property type="entry name" value="Radical_SAM"/>
    <property type="match status" value="1"/>
</dbReference>
<dbReference type="GO" id="GO:0004076">
    <property type="term" value="F:biotin synthase activity"/>
    <property type="evidence" value="ECO:0007669"/>
    <property type="project" value="UniProtKB-UniRule"/>
</dbReference>
<comment type="cofactor">
    <cofactor evidence="14">
        <name>[2Fe-2S] cluster</name>
        <dbReference type="ChEBI" id="CHEBI:190135"/>
    </cofactor>
    <text evidence="14">Binds 1 [2Fe-2S] cluster. The cluster is coordinated with 3 cysteines and 1 arginine.</text>
</comment>
<keyword evidence="10 13" id="KW-0408">Iron</keyword>
<comment type="cofactor">
    <cofactor evidence="13">
        <name>[2Fe-2S] cluster</name>
        <dbReference type="ChEBI" id="CHEBI:190135"/>
    </cofactor>
    <text evidence="13">Binds 1 [2Fe-2S] cluster. The cluster is coordinated with 3 cysteines and 1 arginine.</text>
</comment>
<dbReference type="PANTHER" id="PTHR22976">
    <property type="entry name" value="BIOTIN SYNTHASE"/>
    <property type="match status" value="1"/>
</dbReference>
<feature type="binding site" evidence="13 14">
    <location>
        <position position="148"/>
    </location>
    <ligand>
        <name>[2Fe-2S] cluster</name>
        <dbReference type="ChEBI" id="CHEBI:190135"/>
    </ligand>
</feature>
<keyword evidence="18" id="KW-1185">Reference proteome</keyword>
<gene>
    <name evidence="13 17" type="primary">bioB</name>
    <name evidence="17" type="ORF">Pla163_35580</name>
</gene>
<feature type="binding site" evidence="13 14">
    <location>
        <position position="79"/>
    </location>
    <ligand>
        <name>[4Fe-4S] cluster</name>
        <dbReference type="ChEBI" id="CHEBI:49883"/>
        <note>4Fe-4S-S-AdoMet</note>
    </ligand>
</feature>
<dbReference type="Proteomes" id="UP000319342">
    <property type="component" value="Chromosome"/>
</dbReference>
<dbReference type="AlphaFoldDB" id="A0A518D4K5"/>
<dbReference type="SFLD" id="SFLDG01060">
    <property type="entry name" value="BATS_domain_containing"/>
    <property type="match status" value="1"/>
</dbReference>
<comment type="cofactor">
    <cofactor evidence="13 14">
        <name>[4Fe-4S] cluster</name>
        <dbReference type="ChEBI" id="CHEBI:49883"/>
    </cofactor>
    <text evidence="13 14">Binds 1 [4Fe-4S] cluster. The cluster is coordinated with 3 cysteines and an exchangeable S-adenosyl-L-methionine.</text>
</comment>
<dbReference type="CDD" id="cd01335">
    <property type="entry name" value="Radical_SAM"/>
    <property type="match status" value="1"/>
</dbReference>
<dbReference type="EC" id="2.8.1.6" evidence="3 13"/>
<evidence type="ECO:0000256" key="15">
    <source>
        <dbReference type="SAM" id="MobiDB-lite"/>
    </source>
</evidence>
<dbReference type="InterPro" id="IPR002684">
    <property type="entry name" value="Biotin_synth/BioAB"/>
</dbReference>